<proteinExistence type="predicted"/>
<keyword evidence="3" id="KW-1185">Reference proteome</keyword>
<dbReference type="InterPro" id="IPR000210">
    <property type="entry name" value="BTB/POZ_dom"/>
</dbReference>
<reference evidence="2" key="1">
    <citation type="submission" date="2020-05" db="EMBL/GenBank/DDBJ databases">
        <title>Mycena genomes resolve the evolution of fungal bioluminescence.</title>
        <authorList>
            <person name="Tsai I.J."/>
        </authorList>
    </citation>
    <scope>NUCLEOTIDE SEQUENCE</scope>
    <source>
        <strain evidence="2">160909Yilan</strain>
    </source>
</reference>
<evidence type="ECO:0000313" key="3">
    <source>
        <dbReference type="Proteomes" id="UP000623467"/>
    </source>
</evidence>
<dbReference type="InterPro" id="IPR011333">
    <property type="entry name" value="SKP1/BTB/POZ_sf"/>
</dbReference>
<feature type="domain" description="BTB" evidence="1">
    <location>
        <begin position="20"/>
        <end position="83"/>
    </location>
</feature>
<dbReference type="AlphaFoldDB" id="A0A8H6Z4P9"/>
<organism evidence="2 3">
    <name type="scientific">Mycena sanguinolenta</name>
    <dbReference type="NCBI Taxonomy" id="230812"/>
    <lineage>
        <taxon>Eukaryota</taxon>
        <taxon>Fungi</taxon>
        <taxon>Dikarya</taxon>
        <taxon>Basidiomycota</taxon>
        <taxon>Agaricomycotina</taxon>
        <taxon>Agaricomycetes</taxon>
        <taxon>Agaricomycetidae</taxon>
        <taxon>Agaricales</taxon>
        <taxon>Marasmiineae</taxon>
        <taxon>Mycenaceae</taxon>
        <taxon>Mycena</taxon>
    </lineage>
</organism>
<comment type="caution">
    <text evidence="2">The sequence shown here is derived from an EMBL/GenBank/DDBJ whole genome shotgun (WGS) entry which is preliminary data.</text>
</comment>
<name>A0A8H6Z4P9_9AGAR</name>
<protein>
    <submittedName>
        <fullName evidence="2">BTB domain-containing protein</fullName>
    </submittedName>
</protein>
<dbReference type="OrthoDB" id="3044562at2759"/>
<dbReference type="SUPFAM" id="SSF54695">
    <property type="entry name" value="POZ domain"/>
    <property type="match status" value="1"/>
</dbReference>
<dbReference type="EMBL" id="JACAZH010000004">
    <property type="protein sequence ID" value="KAF7370306.1"/>
    <property type="molecule type" value="Genomic_DNA"/>
</dbReference>
<dbReference type="PROSITE" id="PS50097">
    <property type="entry name" value="BTB"/>
    <property type="match status" value="1"/>
</dbReference>
<dbReference type="CDD" id="cd18186">
    <property type="entry name" value="BTB_POZ_ZBTB_KLHL-like"/>
    <property type="match status" value="1"/>
</dbReference>
<sequence length="210" mass="23468">MSSSSPPGSMIRSEVWYWDGNVVLQASNTQFRVHWSVLGQHSSVFHDMCGLPQPPDQPSIDGCQIVELADDPQDVEYLLKALYIPVFHCQEKLSLSVIGAFIRLGRKYDFKYLLDSAVARVTAYLPSTLEEWDAIQSGEKSGSIDWEDNMKSATLDLITLASDSNIFSALPSAYYVATETWTPVIHPRGPVRRHSKSRWNTGCFDQPGLA</sequence>
<evidence type="ECO:0000313" key="2">
    <source>
        <dbReference type="EMBL" id="KAF7370306.1"/>
    </source>
</evidence>
<dbReference type="Proteomes" id="UP000623467">
    <property type="component" value="Unassembled WGS sequence"/>
</dbReference>
<evidence type="ECO:0000259" key="1">
    <source>
        <dbReference type="PROSITE" id="PS50097"/>
    </source>
</evidence>
<dbReference type="Gene3D" id="3.30.710.10">
    <property type="entry name" value="Potassium Channel Kv1.1, Chain A"/>
    <property type="match status" value="1"/>
</dbReference>
<dbReference type="Pfam" id="PF00651">
    <property type="entry name" value="BTB"/>
    <property type="match status" value="1"/>
</dbReference>
<gene>
    <name evidence="2" type="ORF">MSAN_00661900</name>
</gene>
<accession>A0A8H6Z4P9</accession>